<proteinExistence type="predicted"/>
<gene>
    <name evidence="1" type="ORF">TTRE_0000189801</name>
</gene>
<reference evidence="1" key="2">
    <citation type="submission" date="2014-03" db="EMBL/GenBank/DDBJ databases">
        <title>The whipworm genome and dual-species transcriptomics of an intimate host-pathogen interaction.</title>
        <authorList>
            <person name="Foth B.J."/>
            <person name="Tsai I.J."/>
            <person name="Reid A.J."/>
            <person name="Bancroft A.J."/>
            <person name="Nichol S."/>
            <person name="Tracey A."/>
            <person name="Holroyd N."/>
            <person name="Cotton J.A."/>
            <person name="Stanley E.J."/>
            <person name="Zarowiecki M."/>
            <person name="Liu J.Z."/>
            <person name="Huckvale T."/>
            <person name="Cooper P.J."/>
            <person name="Grencis R.K."/>
            <person name="Berriman M."/>
        </authorList>
    </citation>
    <scope>NUCLEOTIDE SEQUENCE [LARGE SCALE GENOMIC DNA]</scope>
</reference>
<reference evidence="1" key="1">
    <citation type="submission" date="2014-01" db="EMBL/GenBank/DDBJ databases">
        <authorList>
            <person name="Aslett M."/>
        </authorList>
    </citation>
    <scope>NUCLEOTIDE SEQUENCE</scope>
</reference>
<name>A0A077Z1U9_TRITR</name>
<dbReference type="InterPro" id="IPR011989">
    <property type="entry name" value="ARM-like"/>
</dbReference>
<evidence type="ECO:0000313" key="1">
    <source>
        <dbReference type="EMBL" id="CDW53633.1"/>
    </source>
</evidence>
<dbReference type="Proteomes" id="UP000030665">
    <property type="component" value="Unassembled WGS sequence"/>
</dbReference>
<accession>A0A077Z1U9</accession>
<protein>
    <submittedName>
        <fullName evidence="1">Uncharacterized protein</fullName>
    </submittedName>
</protein>
<dbReference type="SUPFAM" id="SSF48371">
    <property type="entry name" value="ARM repeat"/>
    <property type="match status" value="1"/>
</dbReference>
<evidence type="ECO:0000313" key="2">
    <source>
        <dbReference type="Proteomes" id="UP000030665"/>
    </source>
</evidence>
<organism evidence="1 2">
    <name type="scientific">Trichuris trichiura</name>
    <name type="common">Whipworm</name>
    <name type="synonym">Trichocephalus trichiurus</name>
    <dbReference type="NCBI Taxonomy" id="36087"/>
    <lineage>
        <taxon>Eukaryota</taxon>
        <taxon>Metazoa</taxon>
        <taxon>Ecdysozoa</taxon>
        <taxon>Nematoda</taxon>
        <taxon>Enoplea</taxon>
        <taxon>Dorylaimia</taxon>
        <taxon>Trichinellida</taxon>
        <taxon>Trichuridae</taxon>
        <taxon>Trichuris</taxon>
    </lineage>
</organism>
<dbReference type="OrthoDB" id="10330449at2759"/>
<dbReference type="Gene3D" id="1.25.10.10">
    <property type="entry name" value="Leucine-rich Repeat Variant"/>
    <property type="match status" value="1"/>
</dbReference>
<sequence length="441" mass="49120">MLTSIDKQRKEINAFRVQRRSDLLLKKRGLEPSTCTDLRTLVNSFRSSKRDEAYNALCQLCARLSENPDAISAKFITIPNSVHSLVGLLIKSSGNGRLMVKALDLLVLLSLGGSRVCHAIAKFAGPYTLSWTSCELLHIVWRSVVLVSNLVCDSNTCAAELLVKQGVLPQVTLLLHHYDEQVAEAAFRAILGFLNSGTVDVCHFVREGGVVDAVRCALLESTLKARRCYGAFIYFHFTCFENSLASYSLLESLLPLAEQVCELHNLLEVGFMVAALRIFATTFCIHPSDYDGFLPEIRLRFLHLCKRLVASNILALQKETLWALCNFTAVAKDHCMDLLTFEDGSFLLDCLSTAANRPLDAIYAMLYFHIARNVSLYAHWQNENSALTMNDGLLWPAADIPGNVSQLVAYLRSLYVRRNGFSSDVSSVDDQQWALTAGRKL</sequence>
<dbReference type="InterPro" id="IPR016024">
    <property type="entry name" value="ARM-type_fold"/>
</dbReference>
<dbReference type="EMBL" id="HG805861">
    <property type="protein sequence ID" value="CDW53633.1"/>
    <property type="molecule type" value="Genomic_DNA"/>
</dbReference>
<dbReference type="AlphaFoldDB" id="A0A077Z1U9"/>
<keyword evidence="2" id="KW-1185">Reference proteome</keyword>